<evidence type="ECO:0000313" key="3">
    <source>
        <dbReference type="Proteomes" id="UP000540423"/>
    </source>
</evidence>
<sequence>MPVSTPVLIALVIGLAGATLLCWGETWARRRGPASPLNADDPHHDFPPTMEQDQ</sequence>
<reference evidence="2 3" key="1">
    <citation type="submission" date="2020-08" db="EMBL/GenBank/DDBJ databases">
        <title>Genomic Encyclopedia of Type Strains, Phase IV (KMG-IV): sequencing the most valuable type-strain genomes for metagenomic binning, comparative biology and taxonomic classification.</title>
        <authorList>
            <person name="Goeker M."/>
        </authorList>
    </citation>
    <scope>NUCLEOTIDE SEQUENCE [LARGE SCALE GENOMIC DNA]</scope>
    <source>
        <strain evidence="2 3">DSM 40141</strain>
    </source>
</reference>
<dbReference type="Proteomes" id="UP000540423">
    <property type="component" value="Unassembled WGS sequence"/>
</dbReference>
<dbReference type="RefSeq" id="WP_185035967.1">
    <property type="nucleotide sequence ID" value="NZ_BNBN01000015.1"/>
</dbReference>
<comment type="caution">
    <text evidence="2">The sequence shown here is derived from an EMBL/GenBank/DDBJ whole genome shotgun (WGS) entry which is preliminary data.</text>
</comment>
<proteinExistence type="predicted"/>
<name>A0A7X0HKZ5_9ACTN</name>
<dbReference type="AlphaFoldDB" id="A0A7X0HKZ5"/>
<dbReference type="EMBL" id="JACHEM010000021">
    <property type="protein sequence ID" value="MBB6439413.1"/>
    <property type="molecule type" value="Genomic_DNA"/>
</dbReference>
<evidence type="ECO:0000256" key="1">
    <source>
        <dbReference type="SAM" id="MobiDB-lite"/>
    </source>
</evidence>
<accession>A0A7X0HKZ5</accession>
<organism evidence="2 3">
    <name type="scientific">Streptomyces candidus</name>
    <dbReference type="NCBI Taxonomy" id="67283"/>
    <lineage>
        <taxon>Bacteria</taxon>
        <taxon>Bacillati</taxon>
        <taxon>Actinomycetota</taxon>
        <taxon>Actinomycetes</taxon>
        <taxon>Kitasatosporales</taxon>
        <taxon>Streptomycetaceae</taxon>
        <taxon>Streptomyces</taxon>
    </lineage>
</organism>
<gene>
    <name evidence="2" type="ORF">HNQ79_005925</name>
</gene>
<evidence type="ECO:0000313" key="2">
    <source>
        <dbReference type="EMBL" id="MBB6439413.1"/>
    </source>
</evidence>
<feature type="region of interest" description="Disordered" evidence="1">
    <location>
        <begin position="32"/>
        <end position="54"/>
    </location>
</feature>
<keyword evidence="3" id="KW-1185">Reference proteome</keyword>
<protein>
    <submittedName>
        <fullName evidence="2">Uncharacterized protein</fullName>
    </submittedName>
</protein>